<evidence type="ECO:0000256" key="6">
    <source>
        <dbReference type="ARBA" id="ARBA00022771"/>
    </source>
</evidence>
<keyword evidence="13" id="KW-1185">Reference proteome</keyword>
<dbReference type="FunFam" id="1.20.120.1750:FF:000002">
    <property type="entry name" value="RBR-type E3 ubiquitin transferase"/>
    <property type="match status" value="1"/>
</dbReference>
<keyword evidence="5" id="KW-0677">Repeat</keyword>
<evidence type="ECO:0000259" key="11">
    <source>
        <dbReference type="PROSITE" id="PS51873"/>
    </source>
</evidence>
<evidence type="ECO:0000256" key="3">
    <source>
        <dbReference type="ARBA" id="ARBA00022679"/>
    </source>
</evidence>
<evidence type="ECO:0000313" key="12">
    <source>
        <dbReference type="EMBL" id="CCE64608.1"/>
    </source>
</evidence>
<dbReference type="OMA" id="HRFCMIC"/>
<dbReference type="Pfam" id="PF21235">
    <property type="entry name" value="UBA_ARI1"/>
    <property type="match status" value="1"/>
</dbReference>
<dbReference type="SMART" id="SM00184">
    <property type="entry name" value="RING"/>
    <property type="match status" value="1"/>
</dbReference>
<comment type="catalytic activity">
    <reaction evidence="1">
        <text>[E2 ubiquitin-conjugating enzyme]-S-ubiquitinyl-L-cysteine + [acceptor protein]-L-lysine = [E2 ubiquitin-conjugating enzyme]-L-cysteine + [acceptor protein]-N(6)-ubiquitinyl-L-lysine.</text>
        <dbReference type="EC" id="2.3.2.31"/>
    </reaction>
</comment>
<dbReference type="SUPFAM" id="SSF57850">
    <property type="entry name" value="RING/U-box"/>
    <property type="match status" value="2"/>
</dbReference>
<evidence type="ECO:0000256" key="1">
    <source>
        <dbReference type="ARBA" id="ARBA00001798"/>
    </source>
</evidence>
<feature type="domain" description="RING-type" evidence="11">
    <location>
        <begin position="165"/>
        <end position="378"/>
    </location>
</feature>
<dbReference type="GO" id="GO:0061630">
    <property type="term" value="F:ubiquitin protein ligase activity"/>
    <property type="evidence" value="ECO:0007669"/>
    <property type="project" value="UniProtKB-EC"/>
</dbReference>
<dbReference type="EC" id="2.3.2.31" evidence="2"/>
<evidence type="ECO:0000313" key="13">
    <source>
        <dbReference type="Proteomes" id="UP000005666"/>
    </source>
</evidence>
<dbReference type="InterPro" id="IPR048962">
    <property type="entry name" value="ARIH1-like_UBL"/>
</dbReference>
<evidence type="ECO:0000256" key="8">
    <source>
        <dbReference type="ARBA" id="ARBA00022833"/>
    </source>
</evidence>
<name>G8BXI0_TETPH</name>
<evidence type="ECO:0000259" key="10">
    <source>
        <dbReference type="PROSITE" id="PS50089"/>
    </source>
</evidence>
<evidence type="ECO:0000256" key="4">
    <source>
        <dbReference type="ARBA" id="ARBA00022723"/>
    </source>
</evidence>
<sequence>MANDEDYQYSSSDDDFPEQQYYEPLEHRDITNNILDDYEYLNYDTDSLESFNSDVDIVDGMAVSHVTNPNKKRSIEGAMVNLKYECFTTQDIFNNMLEKVDRLQPMFSIPREDIILLLQKYGWDEDRLLEDWTNKMDGLLIEAGIHINNEQKELPKSQRGISNRDFFTCPICCEDQIKETYSLECGHEYCISCYRHYIEDRLNKGNIITCMSCSLALKNTDIDELMNGPSSEKLMHSSIKSFVQKHNENYRWCPFTDCKCIVHIQDTTEFVEYIRLHYSPYVLCNESHRFCFSCSFEMHSPADCEITSSWIKKAKKESDNLNWVLSHTKECPKCSVNIEKNGGCNHMICSSCKYEFCWICNSDWKPHGSSFYQCTMYNNDELKTQTVIEDVSKTLKRYTFFYRMFNEHEVSAKLDWQLGQTVGNKIKSLQEKMGVSWIEGQFLTESLKILNEGRTALKWSFAVVFYSDSSHNLTKIFVDNQALLANSVEDLSALLQIKSPETIMEKKVEFYNKAGYVENRTYALMECGRELISKGIVKITN</sequence>
<keyword evidence="7" id="KW-0833">Ubl conjugation pathway</keyword>
<evidence type="ECO:0000256" key="5">
    <source>
        <dbReference type="ARBA" id="ARBA00022737"/>
    </source>
</evidence>
<dbReference type="InterPro" id="IPR013083">
    <property type="entry name" value="Znf_RING/FYVE/PHD"/>
</dbReference>
<dbReference type="HOGENOM" id="CLU_009823_4_1_1"/>
<dbReference type="PANTHER" id="PTHR11685">
    <property type="entry name" value="RBR FAMILY RING FINGER AND IBR DOMAIN-CONTAINING"/>
    <property type="match status" value="1"/>
</dbReference>
<keyword evidence="6 9" id="KW-0863">Zinc-finger</keyword>
<dbReference type="Pfam" id="PF00097">
    <property type="entry name" value="zf-C3HC4"/>
    <property type="match status" value="1"/>
</dbReference>
<dbReference type="Pfam" id="PF01485">
    <property type="entry name" value="IBR"/>
    <property type="match status" value="1"/>
</dbReference>
<evidence type="ECO:0000256" key="2">
    <source>
        <dbReference type="ARBA" id="ARBA00012251"/>
    </source>
</evidence>
<dbReference type="GO" id="GO:0016567">
    <property type="term" value="P:protein ubiquitination"/>
    <property type="evidence" value="ECO:0007669"/>
    <property type="project" value="InterPro"/>
</dbReference>
<dbReference type="InterPro" id="IPR017907">
    <property type="entry name" value="Znf_RING_CS"/>
</dbReference>
<dbReference type="InterPro" id="IPR044066">
    <property type="entry name" value="TRIAD_supradom"/>
</dbReference>
<dbReference type="PROSITE" id="PS50089">
    <property type="entry name" value="ZF_RING_2"/>
    <property type="match status" value="1"/>
</dbReference>
<dbReference type="Gene3D" id="1.20.120.1750">
    <property type="match status" value="1"/>
</dbReference>
<accession>G8BXI0</accession>
<dbReference type="Gene3D" id="3.30.40.10">
    <property type="entry name" value="Zinc/RING finger domain, C3HC4 (zinc finger)"/>
    <property type="match status" value="1"/>
</dbReference>
<dbReference type="PROSITE" id="PS00518">
    <property type="entry name" value="ZF_RING_1"/>
    <property type="match status" value="1"/>
</dbReference>
<dbReference type="InterPro" id="IPR031127">
    <property type="entry name" value="E3_UB_ligase_RBR"/>
</dbReference>
<organism evidence="12 13">
    <name type="scientific">Tetrapisispora phaffii (strain ATCC 24235 / CBS 4417 / NBRC 1672 / NRRL Y-8282 / UCD 70-5)</name>
    <name type="common">Yeast</name>
    <name type="synonym">Fabospora phaffii</name>
    <dbReference type="NCBI Taxonomy" id="1071381"/>
    <lineage>
        <taxon>Eukaryota</taxon>
        <taxon>Fungi</taxon>
        <taxon>Dikarya</taxon>
        <taxon>Ascomycota</taxon>
        <taxon>Saccharomycotina</taxon>
        <taxon>Saccharomycetes</taxon>
        <taxon>Saccharomycetales</taxon>
        <taxon>Saccharomycetaceae</taxon>
        <taxon>Tetrapisispora</taxon>
    </lineage>
</organism>
<dbReference type="CDD" id="cd20356">
    <property type="entry name" value="Rcat_RBR_HHARI-like"/>
    <property type="match status" value="1"/>
</dbReference>
<reference evidence="12 13" key="1">
    <citation type="journal article" date="2011" name="Proc. Natl. Acad. Sci. U.S.A.">
        <title>Evolutionary erosion of yeast sex chromosomes by mating-type switching accidents.</title>
        <authorList>
            <person name="Gordon J.L."/>
            <person name="Armisen D."/>
            <person name="Proux-Wera E."/>
            <person name="Oheigeartaigh S.S."/>
            <person name="Byrne K.P."/>
            <person name="Wolfe K.H."/>
        </authorList>
    </citation>
    <scope>NUCLEOTIDE SEQUENCE [LARGE SCALE GENOMIC DNA]</scope>
    <source>
        <strain evidence="13">ATCC 24235 / CBS 4417 / NBRC 1672 / NRRL Y-8282 / UCD 70-5</strain>
    </source>
</reference>
<dbReference type="CDD" id="cd20346">
    <property type="entry name" value="BRcat_RBR_ANKIB1"/>
    <property type="match status" value="1"/>
</dbReference>
<dbReference type="Pfam" id="PF22191">
    <property type="entry name" value="IBR_1"/>
    <property type="match status" value="1"/>
</dbReference>
<dbReference type="GO" id="GO:0008270">
    <property type="term" value="F:zinc ion binding"/>
    <property type="evidence" value="ECO:0007669"/>
    <property type="project" value="UniProtKB-KW"/>
</dbReference>
<dbReference type="PROSITE" id="PS51873">
    <property type="entry name" value="TRIAD"/>
    <property type="match status" value="1"/>
</dbReference>
<feature type="domain" description="RING-type" evidence="10">
    <location>
        <begin position="169"/>
        <end position="214"/>
    </location>
</feature>
<proteinExistence type="predicted"/>
<dbReference type="eggNOG" id="KOG1815">
    <property type="taxonomic scope" value="Eukaryota"/>
</dbReference>
<dbReference type="InterPro" id="IPR002867">
    <property type="entry name" value="IBR_dom"/>
</dbReference>
<protein>
    <recommendedName>
        <fullName evidence="2">RBR-type E3 ubiquitin transferase</fullName>
        <ecNumber evidence="2">2.3.2.31</ecNumber>
    </recommendedName>
</protein>
<dbReference type="Proteomes" id="UP000005666">
    <property type="component" value="Chromosome 9"/>
</dbReference>
<dbReference type="GO" id="GO:0036205">
    <property type="term" value="P:histone catabolic process"/>
    <property type="evidence" value="ECO:0007669"/>
    <property type="project" value="EnsemblFungi"/>
</dbReference>
<dbReference type="InterPro" id="IPR001841">
    <property type="entry name" value="Znf_RING"/>
</dbReference>
<evidence type="ECO:0000256" key="9">
    <source>
        <dbReference type="PROSITE-ProRule" id="PRU00175"/>
    </source>
</evidence>
<dbReference type="EMBL" id="HE612864">
    <property type="protein sequence ID" value="CCE64608.1"/>
    <property type="molecule type" value="Genomic_DNA"/>
</dbReference>
<dbReference type="OrthoDB" id="10009520at2759"/>
<dbReference type="RefSeq" id="XP_003687042.1">
    <property type="nucleotide sequence ID" value="XM_003686994.1"/>
</dbReference>
<dbReference type="AlphaFoldDB" id="G8BXI0"/>
<keyword evidence="8" id="KW-0862">Zinc</keyword>
<evidence type="ECO:0000256" key="7">
    <source>
        <dbReference type="ARBA" id="ARBA00022786"/>
    </source>
</evidence>
<dbReference type="STRING" id="1071381.G8BXI0"/>
<gene>
    <name evidence="12" type="primary">TPHA0I01020</name>
    <name evidence="12" type="ordered locus">TPHA_0I01020</name>
</gene>
<dbReference type="InterPro" id="IPR018957">
    <property type="entry name" value="Znf_C3HC4_RING-type"/>
</dbReference>
<dbReference type="KEGG" id="tpf:TPHA_0I01020"/>
<dbReference type="GeneID" id="11534469"/>
<dbReference type="SMART" id="SM00647">
    <property type="entry name" value="IBR"/>
    <property type="match status" value="2"/>
</dbReference>
<keyword evidence="3" id="KW-0808">Transferase</keyword>
<keyword evidence="4" id="KW-0479">Metal-binding</keyword>